<dbReference type="Pfam" id="PF05071">
    <property type="entry name" value="NDUFA12"/>
    <property type="match status" value="1"/>
</dbReference>
<dbReference type="InterPro" id="IPR007763">
    <property type="entry name" value="NDUFA12"/>
</dbReference>
<evidence type="ECO:0000313" key="3">
    <source>
        <dbReference type="Proteomes" id="UP000035680"/>
    </source>
</evidence>
<dbReference type="WBParaSite" id="SVE_1000500.1">
    <property type="protein sequence ID" value="SVE_1000500.1"/>
    <property type="gene ID" value="SVE_1000500"/>
</dbReference>
<evidence type="ECO:0000256" key="1">
    <source>
        <dbReference type="ARBA" id="ARBA00007355"/>
    </source>
</evidence>
<accession>A0A0K0FLU6</accession>
<dbReference type="PANTHER" id="PTHR32470">
    <property type="entry name" value="ADH DEHYDROGENASE [UBIQUINONE] 1 ALPHA SUBCOMPLEX ASSEMBLY FACTOR 2"/>
    <property type="match status" value="1"/>
</dbReference>
<organism evidence="3 4">
    <name type="scientific">Strongyloides venezuelensis</name>
    <name type="common">Threadworm</name>
    <dbReference type="NCBI Taxonomy" id="75913"/>
    <lineage>
        <taxon>Eukaryota</taxon>
        <taxon>Metazoa</taxon>
        <taxon>Ecdysozoa</taxon>
        <taxon>Nematoda</taxon>
        <taxon>Chromadorea</taxon>
        <taxon>Rhabditida</taxon>
        <taxon>Tylenchina</taxon>
        <taxon>Panagrolaimomorpha</taxon>
        <taxon>Strongyloidoidea</taxon>
        <taxon>Strongyloididae</taxon>
        <taxon>Strongyloides</taxon>
    </lineage>
</organism>
<proteinExistence type="inferred from homology"/>
<dbReference type="GO" id="GO:0045271">
    <property type="term" value="C:respiratory chain complex I"/>
    <property type="evidence" value="ECO:0007669"/>
    <property type="project" value="InterPro"/>
</dbReference>
<dbReference type="STRING" id="75913.A0A0K0FLU6"/>
<feature type="region of interest" description="Disordered" evidence="2">
    <location>
        <begin position="44"/>
        <end position="64"/>
    </location>
</feature>
<dbReference type="InterPro" id="IPR052618">
    <property type="entry name" value="ComplexI_NDUFA12"/>
</dbReference>
<protein>
    <submittedName>
        <fullName evidence="4">NADH:ubiquinone oxidoreductase complex assembly factor 2</fullName>
    </submittedName>
</protein>
<keyword evidence="3" id="KW-1185">Reference proteome</keyword>
<name>A0A0K0FLU6_STRVS</name>
<dbReference type="AlphaFoldDB" id="A0A0K0FLU6"/>
<evidence type="ECO:0000313" key="4">
    <source>
        <dbReference type="WBParaSite" id="SVE_1000500.1"/>
    </source>
</evidence>
<dbReference type="GO" id="GO:0005739">
    <property type="term" value="C:mitochondrion"/>
    <property type="evidence" value="ECO:0007669"/>
    <property type="project" value="TreeGrafter"/>
</dbReference>
<feature type="region of interest" description="Disordered" evidence="2">
    <location>
        <begin position="91"/>
        <end position="138"/>
    </location>
</feature>
<dbReference type="GO" id="GO:0032981">
    <property type="term" value="P:mitochondrial respiratory chain complex I assembly"/>
    <property type="evidence" value="ECO:0007669"/>
    <property type="project" value="TreeGrafter"/>
</dbReference>
<reference evidence="4" key="2">
    <citation type="submission" date="2015-08" db="UniProtKB">
        <authorList>
            <consortium name="WormBaseParasite"/>
        </authorList>
    </citation>
    <scope>IDENTIFICATION</scope>
</reference>
<evidence type="ECO:0000256" key="2">
    <source>
        <dbReference type="SAM" id="MobiDB-lite"/>
    </source>
</evidence>
<dbReference type="PANTHER" id="PTHR32470:SF2">
    <property type="entry name" value="NADH DEHYDROGENASE [UBIQUINONE] 1 ALPHA SUBCOMPLEX ASSEMBLY FACTOR 2"/>
    <property type="match status" value="1"/>
</dbReference>
<comment type="similarity">
    <text evidence="1">Belongs to the complex I NDUFA12 subunit family.</text>
</comment>
<sequence>MSRPGVWTTAWRNLIASITRSQRKEYVAEDHYGNKYYVIKQGKHAKSRGYESPEGGPHVEPSKEWTSWLKGTRRFPPSEKELAMNEIRQQAQFERNNMLEKSAPQVESTDNKNSKQKSSFPIYNDYEVAPGYNPNEKK</sequence>
<dbReference type="Proteomes" id="UP000035680">
    <property type="component" value="Unassembled WGS sequence"/>
</dbReference>
<reference evidence="3" key="1">
    <citation type="submission" date="2014-07" db="EMBL/GenBank/DDBJ databases">
        <authorList>
            <person name="Martin A.A"/>
            <person name="De Silva N."/>
        </authorList>
    </citation>
    <scope>NUCLEOTIDE SEQUENCE</scope>
</reference>